<evidence type="ECO:0000256" key="5">
    <source>
        <dbReference type="ARBA" id="ARBA00022801"/>
    </source>
</evidence>
<dbReference type="GO" id="GO:0004721">
    <property type="term" value="F:phosphoprotein phosphatase activity"/>
    <property type="evidence" value="ECO:0007669"/>
    <property type="project" value="UniProtKB-KW"/>
</dbReference>
<evidence type="ECO:0000256" key="2">
    <source>
        <dbReference type="ARBA" id="ARBA00022691"/>
    </source>
</evidence>
<dbReference type="Pfam" id="PF06966">
    <property type="entry name" value="DUF1295"/>
    <property type="match status" value="1"/>
</dbReference>
<dbReference type="Pfam" id="PF02475">
    <property type="entry name" value="TRM5-TYW2_MTfase"/>
    <property type="match status" value="1"/>
</dbReference>
<evidence type="ECO:0000256" key="1">
    <source>
        <dbReference type="ARBA" id="ARBA00022679"/>
    </source>
</evidence>
<dbReference type="PANTHER" id="PTHR23245">
    <property type="entry name" value="TRNA METHYLTRANSFERASE"/>
    <property type="match status" value="1"/>
</dbReference>
<keyword evidence="4" id="KW-0479">Metal-binding</keyword>
<keyword evidence="1" id="KW-0808">Transferase</keyword>
<dbReference type="GO" id="GO:0031591">
    <property type="term" value="P:wybutosine biosynthetic process"/>
    <property type="evidence" value="ECO:0007669"/>
    <property type="project" value="TreeGrafter"/>
</dbReference>
<dbReference type="Gene3D" id="3.60.40.10">
    <property type="entry name" value="PPM-type phosphatase domain"/>
    <property type="match status" value="1"/>
</dbReference>
<feature type="domain" description="SAM-dependent methyltransferase TRM5/TYW2-type" evidence="9">
    <location>
        <begin position="49"/>
        <end position="413"/>
    </location>
</feature>
<dbReference type="Gene3D" id="1.20.120.1630">
    <property type="match status" value="1"/>
</dbReference>
<keyword evidence="11" id="KW-1185">Reference proteome</keyword>
<protein>
    <submittedName>
        <fullName evidence="12">tRNA wybutosine-synthesizing protein 2 homolog</fullName>
    </submittedName>
</protein>
<dbReference type="InterPro" id="IPR010721">
    <property type="entry name" value="UstE-like"/>
</dbReference>
<evidence type="ECO:0000256" key="4">
    <source>
        <dbReference type="ARBA" id="ARBA00022723"/>
    </source>
</evidence>
<keyword evidence="5 7" id="KW-0378">Hydrolase</keyword>
<sequence>QSWREQLAHSLLAAAAEATGCAAPQPAWLAQLPRSYSRYGDLALFPEGTLDHPSFAELAASGRLWPTVCGLLKVRRLAVVRRVARDGVRSSRSRLLYTEPGCDPASATVATCVEHGVSLSWDIADCMFSRGNAAERHRLVPLVAAAAADGSESCIVDLFAGIGYFTLPLLARTGIAQVIAIDWNPAALRWLRRNLQNNRIGESRCRVLQGDNRLVAPAGLADRVLLGLVPSSRLSWPAACRCLRPAGGWLHVHENCDSPREATGCNKDHPNADGSDKDSEDASRTDKDLSVRGSSDGAFGGLAITSNCFYKDRAATAAAHAAFLNSPHAPAAELPPPDAADCDEDPLAEAAETPPVCSRSRPHPAWLSMAASMARELRRHLPPGWRVRVARIQFVKWYAPRVAHLVFDRQSLQQQQLAAALRQLAFLLPRRRLAGSSSSSSSAPAATPAPAEPQRRPRRQSPAAAAAAASDAAAAAVGAAASPDGVRSTRLLTNSLMGLGSWKTRINYPILEQQSMRQGKLVPRITCQYGRRQYQEDRLVYKDLQENLLFIGIFDGHGDAAAADFLVERLPDLAHFWCRQQPRLDVALRRSFVEANNLFQRHLQRLSSGQAGRFASGSTATVCLLRNSTELAVANVGDSKAVLCRSGRPELLSVDHDPALEEEQARIHARGGVVTSNSLGNPVVNGRLSMTRSIGDCEMKPFGVTAQPHLRCLEVRHGRDAFLLLVTDGVAFVMSVKEMVDIASTCATPQEAAEIIVDQAMQFGSEDNTTAVILPFGSWGKSARISNKRIHDVASRADSSIASLSDFATLSLSHLSSAMGNAVIKLTGLSMGIQWACFPVAYYLGTEKFYDIAGAVTHLALLGFATKRLFPPVGLRGWAPVCMAGLWTLRLGCFLGYRACAPTQPGAFLAAWTMQGAWALGNLAPTLTALACMSAAGAAAARRPVCLREQLGWALFCFGLTIEAVADWQKLAFRSDPDNARRFISSGLWACSRHPNYFGELCLWAGLAIAASASFSRPLHWASLAGPVLNSCLVLFVSGLPLLEAAARKRWGSDPAYQEYESRTPLLVPRLF</sequence>
<dbReference type="Proteomes" id="UP000095280">
    <property type="component" value="Unplaced"/>
</dbReference>
<dbReference type="SMART" id="SM00331">
    <property type="entry name" value="PP2C_SIG"/>
    <property type="match status" value="1"/>
</dbReference>
<dbReference type="InterPro" id="IPR000222">
    <property type="entry name" value="PP2C_BS"/>
</dbReference>
<organism evidence="11 12">
    <name type="scientific">Macrostomum lignano</name>
    <dbReference type="NCBI Taxonomy" id="282301"/>
    <lineage>
        <taxon>Eukaryota</taxon>
        <taxon>Metazoa</taxon>
        <taxon>Spiralia</taxon>
        <taxon>Lophotrochozoa</taxon>
        <taxon>Platyhelminthes</taxon>
        <taxon>Rhabditophora</taxon>
        <taxon>Macrostomorpha</taxon>
        <taxon>Macrostomida</taxon>
        <taxon>Macrostomidae</taxon>
        <taxon>Macrostomum</taxon>
    </lineage>
</organism>
<evidence type="ECO:0000259" key="9">
    <source>
        <dbReference type="PROSITE" id="PS51684"/>
    </source>
</evidence>
<keyword evidence="6 7" id="KW-0904">Protein phosphatase</keyword>
<evidence type="ECO:0000313" key="12">
    <source>
        <dbReference type="WBParaSite" id="maker-uti_cns_0047315-snap-gene-0.4-mRNA-1"/>
    </source>
</evidence>
<feature type="region of interest" description="Disordered" evidence="8">
    <location>
        <begin position="435"/>
        <end position="465"/>
    </location>
</feature>
<keyword evidence="2" id="KW-0949">S-adenosyl-L-methionine</keyword>
<evidence type="ECO:0000256" key="6">
    <source>
        <dbReference type="ARBA" id="ARBA00022912"/>
    </source>
</evidence>
<dbReference type="PANTHER" id="PTHR23245:SF31">
    <property type="entry name" value="TRNA WYBUTOSINE-SYNTHESIZING PROTEIN 3 HOMOLOG"/>
    <property type="match status" value="1"/>
</dbReference>
<dbReference type="InterPro" id="IPR001932">
    <property type="entry name" value="PPM-type_phosphatase-like_dom"/>
</dbReference>
<feature type="region of interest" description="Disordered" evidence="8">
    <location>
        <begin position="262"/>
        <end position="292"/>
    </location>
</feature>
<dbReference type="InterPro" id="IPR036457">
    <property type="entry name" value="PPM-type-like_dom_sf"/>
</dbReference>
<dbReference type="SUPFAM" id="SSF81606">
    <property type="entry name" value="PP2C-like"/>
    <property type="match status" value="1"/>
</dbReference>
<dbReference type="GO" id="GO:0030488">
    <property type="term" value="P:tRNA methylation"/>
    <property type="evidence" value="ECO:0007669"/>
    <property type="project" value="TreeGrafter"/>
</dbReference>
<name>A0A1I8JFU2_9PLAT</name>
<dbReference type="PROSITE" id="PS01032">
    <property type="entry name" value="PPM_1"/>
    <property type="match status" value="1"/>
</dbReference>
<accession>A0A1I8JFU2</accession>
<dbReference type="InterPro" id="IPR030382">
    <property type="entry name" value="MeTrfase_TRM5/TYW2"/>
</dbReference>
<dbReference type="GO" id="GO:0046872">
    <property type="term" value="F:metal ion binding"/>
    <property type="evidence" value="ECO:0007669"/>
    <property type="project" value="UniProtKB-KW"/>
</dbReference>
<dbReference type="SMART" id="SM00332">
    <property type="entry name" value="PP2Cc"/>
    <property type="match status" value="1"/>
</dbReference>
<reference evidence="12" key="1">
    <citation type="submission" date="2016-11" db="UniProtKB">
        <authorList>
            <consortium name="WormBaseParasite"/>
        </authorList>
    </citation>
    <scope>IDENTIFICATION</scope>
</reference>
<evidence type="ECO:0000256" key="7">
    <source>
        <dbReference type="RuleBase" id="RU003465"/>
    </source>
</evidence>
<dbReference type="GO" id="GO:0005737">
    <property type="term" value="C:cytoplasm"/>
    <property type="evidence" value="ECO:0007669"/>
    <property type="project" value="TreeGrafter"/>
</dbReference>
<dbReference type="PROSITE" id="PS51746">
    <property type="entry name" value="PPM_2"/>
    <property type="match status" value="1"/>
</dbReference>
<feature type="domain" description="PPM-type phosphatase" evidence="10">
    <location>
        <begin position="517"/>
        <end position="776"/>
    </location>
</feature>
<dbReference type="InterPro" id="IPR056743">
    <property type="entry name" value="TRM5-TYW2-like_MTfase"/>
</dbReference>
<dbReference type="PROSITE" id="PS51684">
    <property type="entry name" value="SAM_MT_TRM5_TYW2"/>
    <property type="match status" value="1"/>
</dbReference>
<dbReference type="SUPFAM" id="SSF53335">
    <property type="entry name" value="S-adenosyl-L-methionine-dependent methyltransferases"/>
    <property type="match status" value="1"/>
</dbReference>
<dbReference type="CDD" id="cd00143">
    <property type="entry name" value="PP2Cc"/>
    <property type="match status" value="1"/>
</dbReference>
<comment type="similarity">
    <text evidence="7">Belongs to the PP2C family.</text>
</comment>
<dbReference type="PROSITE" id="PS50244">
    <property type="entry name" value="S5A_REDUCTASE"/>
    <property type="match status" value="1"/>
</dbReference>
<dbReference type="GO" id="GO:0008175">
    <property type="term" value="F:tRNA methyltransferase activity"/>
    <property type="evidence" value="ECO:0007669"/>
    <property type="project" value="TreeGrafter"/>
</dbReference>
<dbReference type="WBParaSite" id="maker-uti_cns_0047315-snap-gene-0.4-mRNA-1">
    <property type="protein sequence ID" value="maker-uti_cns_0047315-snap-gene-0.4-mRNA-1"/>
    <property type="gene ID" value="maker-uti_cns_0047315-snap-gene-0.4"/>
</dbReference>
<feature type="compositionally biased region" description="Basic and acidic residues" evidence="8">
    <location>
        <begin position="262"/>
        <end position="290"/>
    </location>
</feature>
<feature type="compositionally biased region" description="Low complexity" evidence="8">
    <location>
        <begin position="435"/>
        <end position="449"/>
    </location>
</feature>
<dbReference type="AlphaFoldDB" id="A0A1I8JFU2"/>
<evidence type="ECO:0000256" key="3">
    <source>
        <dbReference type="ARBA" id="ARBA00022694"/>
    </source>
</evidence>
<dbReference type="CDD" id="cd02440">
    <property type="entry name" value="AdoMet_MTases"/>
    <property type="match status" value="1"/>
</dbReference>
<evidence type="ECO:0000259" key="10">
    <source>
        <dbReference type="PROSITE" id="PS51746"/>
    </source>
</evidence>
<keyword evidence="3" id="KW-0819">tRNA processing</keyword>
<dbReference type="Pfam" id="PF00481">
    <property type="entry name" value="PP2C"/>
    <property type="match status" value="1"/>
</dbReference>
<dbReference type="InterPro" id="IPR029063">
    <property type="entry name" value="SAM-dependent_MTases_sf"/>
</dbReference>
<dbReference type="Gene3D" id="3.40.50.150">
    <property type="entry name" value="Vaccinia Virus protein VP39"/>
    <property type="match status" value="1"/>
</dbReference>
<evidence type="ECO:0000256" key="8">
    <source>
        <dbReference type="SAM" id="MobiDB-lite"/>
    </source>
</evidence>
<proteinExistence type="inferred from homology"/>
<evidence type="ECO:0000313" key="11">
    <source>
        <dbReference type="Proteomes" id="UP000095280"/>
    </source>
</evidence>